<dbReference type="PANTHER" id="PTHR43877:SF1">
    <property type="entry name" value="ACETYLTRANSFERASE"/>
    <property type="match status" value="1"/>
</dbReference>
<protein>
    <submittedName>
        <fullName evidence="4">GNAT family acetyltransferase</fullName>
    </submittedName>
</protein>
<evidence type="ECO:0000259" key="3">
    <source>
        <dbReference type="PROSITE" id="PS51186"/>
    </source>
</evidence>
<dbReference type="Pfam" id="PF13673">
    <property type="entry name" value="Acetyltransf_10"/>
    <property type="match status" value="1"/>
</dbReference>
<keyword evidence="2" id="KW-0012">Acyltransferase</keyword>
<dbReference type="AlphaFoldDB" id="A0A0F3RTH2"/>
<evidence type="ECO:0000313" key="4">
    <source>
        <dbReference type="EMBL" id="KJW13308.1"/>
    </source>
</evidence>
<gene>
    <name evidence="4" type="ORF">VC81_02230</name>
</gene>
<dbReference type="CDD" id="cd04301">
    <property type="entry name" value="NAT_SF"/>
    <property type="match status" value="1"/>
</dbReference>
<keyword evidence="1 4" id="KW-0808">Transferase</keyword>
<name>A0A0F3RTH2_9LACO</name>
<dbReference type="InterPro" id="IPR000182">
    <property type="entry name" value="GNAT_dom"/>
</dbReference>
<dbReference type="RefSeq" id="WP_045806534.1">
    <property type="nucleotide sequence ID" value="NZ_JZCR01000006.1"/>
</dbReference>
<evidence type="ECO:0000256" key="2">
    <source>
        <dbReference type="ARBA" id="ARBA00023315"/>
    </source>
</evidence>
<dbReference type="InterPro" id="IPR016181">
    <property type="entry name" value="Acyl_CoA_acyltransferase"/>
</dbReference>
<organism evidence="4 5">
    <name type="scientific">Levilactobacillus spicheri</name>
    <dbReference type="NCBI Taxonomy" id="216463"/>
    <lineage>
        <taxon>Bacteria</taxon>
        <taxon>Bacillati</taxon>
        <taxon>Bacillota</taxon>
        <taxon>Bacilli</taxon>
        <taxon>Lactobacillales</taxon>
        <taxon>Lactobacillaceae</taxon>
        <taxon>Levilactobacillus</taxon>
    </lineage>
</organism>
<reference evidence="4 5" key="1">
    <citation type="submission" date="2015-03" db="EMBL/GenBank/DDBJ databases">
        <authorList>
            <person name="Zheng J."/>
            <person name="Ganezle M."/>
        </authorList>
    </citation>
    <scope>NUCLEOTIDE SEQUENCE [LARGE SCALE GENOMIC DNA]</scope>
    <source>
        <strain evidence="4 5">LP38</strain>
    </source>
</reference>
<feature type="domain" description="N-acetyltransferase" evidence="3">
    <location>
        <begin position="3"/>
        <end position="158"/>
    </location>
</feature>
<dbReference type="PROSITE" id="PS51186">
    <property type="entry name" value="GNAT"/>
    <property type="match status" value="1"/>
</dbReference>
<dbReference type="OrthoDB" id="9800797at2"/>
<dbReference type="InterPro" id="IPR050832">
    <property type="entry name" value="Bact_Acetyltransf"/>
</dbReference>
<dbReference type="PANTHER" id="PTHR43877">
    <property type="entry name" value="AMINOALKYLPHOSPHONATE N-ACETYLTRANSFERASE-RELATED-RELATED"/>
    <property type="match status" value="1"/>
</dbReference>
<proteinExistence type="predicted"/>
<sequence>MTITIRRFQPADAPAVAALVAQTLRTTNAADYSSDYLGRLIHRLTPAAFSQRAQHTHFYVFCDHDQIVGTGAIGPYWGSATEMSFFSIFVTPAYQGRGIGRLIITALEHDDYAQQARRIEIPASITARPFYERFGYHLKHPQTQPDAEGLYRLEKNITP</sequence>
<dbReference type="PATRIC" id="fig|216463.3.peg.2257"/>
<evidence type="ECO:0000256" key="1">
    <source>
        <dbReference type="ARBA" id="ARBA00022679"/>
    </source>
</evidence>
<dbReference type="SUPFAM" id="SSF55729">
    <property type="entry name" value="Acyl-CoA N-acyltransferases (Nat)"/>
    <property type="match status" value="1"/>
</dbReference>
<evidence type="ECO:0000313" key="5">
    <source>
        <dbReference type="Proteomes" id="UP000033491"/>
    </source>
</evidence>
<dbReference type="STRING" id="216463.VC81_02230"/>
<accession>A0A0F3RTH2</accession>
<dbReference type="Proteomes" id="UP000033491">
    <property type="component" value="Unassembled WGS sequence"/>
</dbReference>
<dbReference type="EMBL" id="JZCR01000006">
    <property type="protein sequence ID" value="KJW13308.1"/>
    <property type="molecule type" value="Genomic_DNA"/>
</dbReference>
<dbReference type="GO" id="GO:0016747">
    <property type="term" value="F:acyltransferase activity, transferring groups other than amino-acyl groups"/>
    <property type="evidence" value="ECO:0007669"/>
    <property type="project" value="InterPro"/>
</dbReference>
<comment type="caution">
    <text evidence="4">The sequence shown here is derived from an EMBL/GenBank/DDBJ whole genome shotgun (WGS) entry which is preliminary data.</text>
</comment>
<dbReference type="Gene3D" id="3.40.630.30">
    <property type="match status" value="1"/>
</dbReference>